<feature type="compositionally biased region" description="Polar residues" evidence="1">
    <location>
        <begin position="69"/>
        <end position="89"/>
    </location>
</feature>
<proteinExistence type="predicted"/>
<evidence type="ECO:0000256" key="1">
    <source>
        <dbReference type="SAM" id="MobiDB-lite"/>
    </source>
</evidence>
<comment type="caution">
    <text evidence="2">The sequence shown here is derived from an EMBL/GenBank/DDBJ whole genome shotgun (WGS) entry which is preliminary data.</text>
</comment>
<feature type="region of interest" description="Disordered" evidence="1">
    <location>
        <begin position="62"/>
        <end position="89"/>
    </location>
</feature>
<sequence length="89" mass="9860">MHVTISAVLHPGLVLDHQRSRIIRDVRLRGALPPPMDQDTDDQSPDNGSAIQKVFSLAFASASPEDTPYTRQPWSPSPSNAVYNDQYQS</sequence>
<evidence type="ECO:0000313" key="2">
    <source>
        <dbReference type="EMBL" id="PSR73400.1"/>
    </source>
</evidence>
<dbReference type="AlphaFoldDB" id="A0A2R6NMW4"/>
<name>A0A2R6NMW4_9APHY</name>
<dbReference type="Proteomes" id="UP000186601">
    <property type="component" value="Unassembled WGS sequence"/>
</dbReference>
<gene>
    <name evidence="2" type="ORF">PHLCEN_2v10692</name>
</gene>
<feature type="region of interest" description="Disordered" evidence="1">
    <location>
        <begin position="29"/>
        <end position="50"/>
    </location>
</feature>
<protein>
    <submittedName>
        <fullName evidence="2">Uncharacterized protein</fullName>
    </submittedName>
</protein>
<reference evidence="2 3" key="1">
    <citation type="submission" date="2018-02" db="EMBL/GenBank/DDBJ databases">
        <title>Genome sequence of the basidiomycete white-rot fungus Phlebia centrifuga.</title>
        <authorList>
            <person name="Granchi Z."/>
            <person name="Peng M."/>
            <person name="de Vries R.P."/>
            <person name="Hilden K."/>
            <person name="Makela M.R."/>
            <person name="Grigoriev I."/>
            <person name="Riley R."/>
        </authorList>
    </citation>
    <scope>NUCLEOTIDE SEQUENCE [LARGE SCALE GENOMIC DNA]</scope>
    <source>
        <strain evidence="2 3">FBCC195</strain>
    </source>
</reference>
<evidence type="ECO:0000313" key="3">
    <source>
        <dbReference type="Proteomes" id="UP000186601"/>
    </source>
</evidence>
<organism evidence="2 3">
    <name type="scientific">Hermanssonia centrifuga</name>
    <dbReference type="NCBI Taxonomy" id="98765"/>
    <lineage>
        <taxon>Eukaryota</taxon>
        <taxon>Fungi</taxon>
        <taxon>Dikarya</taxon>
        <taxon>Basidiomycota</taxon>
        <taxon>Agaricomycotina</taxon>
        <taxon>Agaricomycetes</taxon>
        <taxon>Polyporales</taxon>
        <taxon>Meruliaceae</taxon>
        <taxon>Hermanssonia</taxon>
    </lineage>
</organism>
<dbReference type="EMBL" id="MLYV02001076">
    <property type="protein sequence ID" value="PSR73400.1"/>
    <property type="molecule type" value="Genomic_DNA"/>
</dbReference>
<keyword evidence="3" id="KW-1185">Reference proteome</keyword>
<accession>A0A2R6NMW4</accession>